<feature type="region of interest" description="Disordered" evidence="1">
    <location>
        <begin position="193"/>
        <end position="218"/>
    </location>
</feature>
<feature type="compositionally biased region" description="Polar residues" evidence="1">
    <location>
        <begin position="199"/>
        <end position="209"/>
    </location>
</feature>
<accession>A0A6J5KV07</accession>
<sequence length="218" mass="23644">MAASDVVICNLALSHIGADAVLSSINPPDGSVESGYCARFYPIARQELIEEHPWTFAKKRVALAQVDNPSATWTYAYAQPSDMIQPQRILTTSTLDAYGFFPFGGLLRADEVALFTERGSADFECEDGVILTHEPDAVLLYTRDVTDTSKFTAGFMVSLSYLLASYLAGPIIKGNTGTQAALSLRNIAAKKSGEAKANDANSSVESNQYVPEHIRRRA</sequence>
<organism evidence="2">
    <name type="scientific">uncultured Caudovirales phage</name>
    <dbReference type="NCBI Taxonomy" id="2100421"/>
    <lineage>
        <taxon>Viruses</taxon>
        <taxon>Duplodnaviria</taxon>
        <taxon>Heunggongvirae</taxon>
        <taxon>Uroviricota</taxon>
        <taxon>Caudoviricetes</taxon>
        <taxon>Peduoviridae</taxon>
        <taxon>Maltschvirus</taxon>
        <taxon>Maltschvirus maltsch</taxon>
    </lineage>
</organism>
<dbReference type="EMBL" id="LR796184">
    <property type="protein sequence ID" value="CAB4124966.1"/>
    <property type="molecule type" value="Genomic_DNA"/>
</dbReference>
<proteinExistence type="predicted"/>
<gene>
    <name evidence="2" type="ORF">UFOVP61_51</name>
</gene>
<reference evidence="2" key="1">
    <citation type="submission" date="2020-04" db="EMBL/GenBank/DDBJ databases">
        <authorList>
            <person name="Chiriac C."/>
            <person name="Salcher M."/>
            <person name="Ghai R."/>
            <person name="Kavagutti S V."/>
        </authorList>
    </citation>
    <scope>NUCLEOTIDE SEQUENCE</scope>
</reference>
<evidence type="ECO:0000256" key="1">
    <source>
        <dbReference type="SAM" id="MobiDB-lite"/>
    </source>
</evidence>
<evidence type="ECO:0000313" key="2">
    <source>
        <dbReference type="EMBL" id="CAB4124966.1"/>
    </source>
</evidence>
<protein>
    <submittedName>
        <fullName evidence="2">Uncharacterized protein</fullName>
    </submittedName>
</protein>
<name>A0A6J5KV07_9CAUD</name>